<proteinExistence type="predicted"/>
<dbReference type="InterPro" id="IPR011009">
    <property type="entry name" value="Kinase-like_dom_sf"/>
</dbReference>
<dbReference type="GO" id="GO:0004672">
    <property type="term" value="F:protein kinase activity"/>
    <property type="evidence" value="ECO:0007669"/>
    <property type="project" value="InterPro"/>
</dbReference>
<dbReference type="InterPro" id="IPR001245">
    <property type="entry name" value="Ser-Thr/Tyr_kinase_cat_dom"/>
</dbReference>
<dbReference type="PROSITE" id="PS50011">
    <property type="entry name" value="PROTEIN_KINASE_DOM"/>
    <property type="match status" value="1"/>
</dbReference>
<feature type="signal peptide" evidence="1">
    <location>
        <begin position="1"/>
        <end position="17"/>
    </location>
</feature>
<reference evidence="3 4" key="1">
    <citation type="submission" date="2016-05" db="EMBL/GenBank/DDBJ databases">
        <title>First whole genome sequencing of Entamoeba histolytica HM1:IMSS-clone-6.</title>
        <authorList>
            <person name="Mukherjee Avik.K."/>
            <person name="Izumyama S."/>
            <person name="Nakada-Tsukui K."/>
            <person name="Nozaki T."/>
        </authorList>
    </citation>
    <scope>NUCLEOTIDE SEQUENCE [LARGE SCALE GENOMIC DNA]</scope>
    <source>
        <strain evidence="3 4">HM1:IMSS clone 6</strain>
    </source>
</reference>
<keyword evidence="1" id="KW-0732">Signal</keyword>
<dbReference type="eggNOG" id="KOG0192">
    <property type="taxonomic scope" value="Eukaryota"/>
</dbReference>
<sequence length="551" mass="62663">MIYLLLLSVSFATLVNVTFNPSMNRVIIHTYIDEYGEYPYTFITSHLTNDSNSYSLDGILPFAETIQLTLTTREGITRPNVVQSNTTVIAVHNKVFEIYDISKQPAYLITTREQDFDKDSDMTLVHRKQGDIIFLCKKSLLNEYNIHLQHQLSTNIWCGKSISGGNEMIAVKGNRSNVNLYEIDKIKGELYYYGSVSYPYSETFNYDPIRMNKFNVLYAPITGLNRLQVNSPNDFYRNGETIIIPFYNSINNSVLYNPTGSQIIYTYGSLIIIGTPFINKGTNYNNGGAILYYDYYLTDQPIRFKKLWEYSGNSSSQFAGWSVGIRGQNENDYIELPVSFISNEDNIYCSDDLLITTENELAINKYPPFSFMLSKEIINRFEFSQNSNFLVPIKKCCIHPNLIIMTDHFHTICSSDNILNILLDVAKGLDELHKNNFIHQNITLDSFVVDSFGNGKLSDYWIPTLLTTSIYTPPEVLNGLPFTKSGDVFSFAIACILSCGGSVGSIPFSINNVSFPALLENWKDLLIQMLNPNYQLRPDISSIVLSWSKKI</sequence>
<protein>
    <submittedName>
        <fullName evidence="3">Protein kinase domain containing protein</fullName>
    </submittedName>
</protein>
<dbReference type="Pfam" id="PF07714">
    <property type="entry name" value="PK_Tyr_Ser-Thr"/>
    <property type="match status" value="1"/>
</dbReference>
<organism evidence="3 4">
    <name type="scientific">Entamoeba histolytica</name>
    <dbReference type="NCBI Taxonomy" id="5759"/>
    <lineage>
        <taxon>Eukaryota</taxon>
        <taxon>Amoebozoa</taxon>
        <taxon>Evosea</taxon>
        <taxon>Archamoebae</taxon>
        <taxon>Mastigamoebida</taxon>
        <taxon>Entamoebidae</taxon>
        <taxon>Entamoeba</taxon>
    </lineage>
</organism>
<feature type="domain" description="Protein kinase" evidence="2">
    <location>
        <begin position="278"/>
        <end position="551"/>
    </location>
</feature>
<name>A0A175JXU7_ENTHI</name>
<dbReference type="VEuPathDB" id="AmoebaDB:EHI5A_066630"/>
<dbReference type="VEuPathDB" id="AmoebaDB:EHI8A_038590"/>
<dbReference type="InterPro" id="IPR000719">
    <property type="entry name" value="Prot_kinase_dom"/>
</dbReference>
<comment type="caution">
    <text evidence="3">The sequence shown here is derived from an EMBL/GenBank/DDBJ whole genome shotgun (WGS) entry which is preliminary data.</text>
</comment>
<evidence type="ECO:0000313" key="4">
    <source>
        <dbReference type="Proteomes" id="UP000078387"/>
    </source>
</evidence>
<dbReference type="EMBL" id="BDEQ01000001">
    <property type="protein sequence ID" value="GAT98609.1"/>
    <property type="molecule type" value="Genomic_DNA"/>
</dbReference>
<evidence type="ECO:0000259" key="2">
    <source>
        <dbReference type="PROSITE" id="PS50011"/>
    </source>
</evidence>
<feature type="chain" id="PRO_5008039990" evidence="1">
    <location>
        <begin position="18"/>
        <end position="551"/>
    </location>
</feature>
<gene>
    <name evidence="3" type="ORF">CL6EHI_180660</name>
</gene>
<keyword evidence="3" id="KW-0808">Transferase</keyword>
<dbReference type="VEuPathDB" id="AmoebaDB:EHI8A_003380"/>
<dbReference type="VEuPathDB" id="AmoebaDB:EHI_180660"/>
<accession>A0A175JXU7</accession>
<dbReference type="Gene3D" id="1.10.510.10">
    <property type="entry name" value="Transferase(Phosphotransferase) domain 1"/>
    <property type="match status" value="1"/>
</dbReference>
<dbReference type="VEuPathDB" id="AmoebaDB:KM1_098190"/>
<dbReference type="Proteomes" id="UP000078387">
    <property type="component" value="Unassembled WGS sequence"/>
</dbReference>
<evidence type="ECO:0000256" key="1">
    <source>
        <dbReference type="SAM" id="SignalP"/>
    </source>
</evidence>
<dbReference type="GO" id="GO:0005524">
    <property type="term" value="F:ATP binding"/>
    <property type="evidence" value="ECO:0007669"/>
    <property type="project" value="InterPro"/>
</dbReference>
<dbReference type="VEuPathDB" id="AmoebaDB:KM1_070370"/>
<dbReference type="SMART" id="SM00220">
    <property type="entry name" value="S_TKc"/>
    <property type="match status" value="1"/>
</dbReference>
<dbReference type="VEuPathDB" id="AmoebaDB:EHI7A_051120"/>
<dbReference type="AlphaFoldDB" id="A0A175JXU7"/>
<dbReference type="SUPFAM" id="SSF56112">
    <property type="entry name" value="Protein kinase-like (PK-like)"/>
    <property type="match status" value="1"/>
</dbReference>
<keyword evidence="3" id="KW-0418">Kinase</keyword>
<evidence type="ECO:0000313" key="3">
    <source>
        <dbReference type="EMBL" id="GAT98609.1"/>
    </source>
</evidence>